<evidence type="ECO:0000313" key="3">
    <source>
        <dbReference type="Proteomes" id="UP000030653"/>
    </source>
</evidence>
<dbReference type="GeneID" id="63689125"/>
<accession>M5FNA1</accession>
<name>M5FNA1_DACPD</name>
<keyword evidence="3" id="KW-1185">Reference proteome</keyword>
<gene>
    <name evidence="2" type="ORF">DACRYDRAFT_25217</name>
</gene>
<reference evidence="2 3" key="1">
    <citation type="journal article" date="2012" name="Science">
        <title>The Paleozoic origin of enzymatic lignin decomposition reconstructed from 31 fungal genomes.</title>
        <authorList>
            <person name="Floudas D."/>
            <person name="Binder M."/>
            <person name="Riley R."/>
            <person name="Barry K."/>
            <person name="Blanchette R.A."/>
            <person name="Henrissat B."/>
            <person name="Martinez A.T."/>
            <person name="Otillar R."/>
            <person name="Spatafora J.W."/>
            <person name="Yadav J.S."/>
            <person name="Aerts A."/>
            <person name="Benoit I."/>
            <person name="Boyd A."/>
            <person name="Carlson A."/>
            <person name="Copeland A."/>
            <person name="Coutinho P.M."/>
            <person name="de Vries R.P."/>
            <person name="Ferreira P."/>
            <person name="Findley K."/>
            <person name="Foster B."/>
            <person name="Gaskell J."/>
            <person name="Glotzer D."/>
            <person name="Gorecki P."/>
            <person name="Heitman J."/>
            <person name="Hesse C."/>
            <person name="Hori C."/>
            <person name="Igarashi K."/>
            <person name="Jurgens J.A."/>
            <person name="Kallen N."/>
            <person name="Kersten P."/>
            <person name="Kohler A."/>
            <person name="Kuees U."/>
            <person name="Kumar T.K.A."/>
            <person name="Kuo A."/>
            <person name="LaButti K."/>
            <person name="Larrondo L.F."/>
            <person name="Lindquist E."/>
            <person name="Ling A."/>
            <person name="Lombard V."/>
            <person name="Lucas S."/>
            <person name="Lundell T."/>
            <person name="Martin R."/>
            <person name="McLaughlin D.J."/>
            <person name="Morgenstern I."/>
            <person name="Morin E."/>
            <person name="Murat C."/>
            <person name="Nagy L.G."/>
            <person name="Nolan M."/>
            <person name="Ohm R.A."/>
            <person name="Patyshakuliyeva A."/>
            <person name="Rokas A."/>
            <person name="Ruiz-Duenas F.J."/>
            <person name="Sabat G."/>
            <person name="Salamov A."/>
            <person name="Samejima M."/>
            <person name="Schmutz J."/>
            <person name="Slot J.C."/>
            <person name="St John F."/>
            <person name="Stenlid J."/>
            <person name="Sun H."/>
            <person name="Sun S."/>
            <person name="Syed K."/>
            <person name="Tsang A."/>
            <person name="Wiebenga A."/>
            <person name="Young D."/>
            <person name="Pisabarro A."/>
            <person name="Eastwood D.C."/>
            <person name="Martin F."/>
            <person name="Cullen D."/>
            <person name="Grigoriev I.V."/>
            <person name="Hibbett D.S."/>
        </authorList>
    </citation>
    <scope>NUCLEOTIDE SEQUENCE [LARGE SCALE GENOMIC DNA]</scope>
    <source>
        <strain evidence="2 3">DJM-731 SS1</strain>
    </source>
</reference>
<dbReference type="RefSeq" id="XP_040623983.1">
    <property type="nucleotide sequence ID" value="XM_040774063.1"/>
</dbReference>
<dbReference type="HOGENOM" id="CLU_1938093_0_0_1"/>
<feature type="compositionally biased region" description="Basic and acidic residues" evidence="1">
    <location>
        <begin position="117"/>
        <end position="130"/>
    </location>
</feature>
<protein>
    <submittedName>
        <fullName evidence="2">Uncharacterized protein</fullName>
    </submittedName>
</protein>
<evidence type="ECO:0000313" key="2">
    <source>
        <dbReference type="EMBL" id="EJT97085.1"/>
    </source>
</evidence>
<evidence type="ECO:0000256" key="1">
    <source>
        <dbReference type="SAM" id="MobiDB-lite"/>
    </source>
</evidence>
<proteinExistence type="predicted"/>
<organism evidence="2 3">
    <name type="scientific">Dacryopinax primogenitus (strain DJM 731)</name>
    <name type="common">Brown rot fungus</name>
    <dbReference type="NCBI Taxonomy" id="1858805"/>
    <lineage>
        <taxon>Eukaryota</taxon>
        <taxon>Fungi</taxon>
        <taxon>Dikarya</taxon>
        <taxon>Basidiomycota</taxon>
        <taxon>Agaricomycotina</taxon>
        <taxon>Dacrymycetes</taxon>
        <taxon>Dacrymycetales</taxon>
        <taxon>Dacrymycetaceae</taxon>
        <taxon>Dacryopinax</taxon>
    </lineage>
</organism>
<feature type="compositionally biased region" description="Polar residues" evidence="1">
    <location>
        <begin position="105"/>
        <end position="116"/>
    </location>
</feature>
<dbReference type="Proteomes" id="UP000030653">
    <property type="component" value="Unassembled WGS sequence"/>
</dbReference>
<feature type="region of interest" description="Disordered" evidence="1">
    <location>
        <begin position="105"/>
        <end position="130"/>
    </location>
</feature>
<sequence>MCDIGMHKTVRRHLESSRSRHGYLLAIEHTLSSLELLSICSLRYQHASLNRSAPLALDVFVGARGSPVEGKRAREAHVEPNGRAVMDDNDMDDIGRNLTVAAGLESTSCTRSSQTELHPHPVRHEQRLDR</sequence>
<dbReference type="AlphaFoldDB" id="M5FNA1"/>
<dbReference type="EMBL" id="JH795878">
    <property type="protein sequence ID" value="EJT97085.1"/>
    <property type="molecule type" value="Genomic_DNA"/>
</dbReference>